<evidence type="ECO:0000256" key="3">
    <source>
        <dbReference type="ARBA" id="ARBA00013014"/>
    </source>
</evidence>
<dbReference type="Proteomes" id="UP001156881">
    <property type="component" value="Unassembled WGS sequence"/>
</dbReference>
<feature type="domain" description="Ketopantoate reductase C-terminal" evidence="12">
    <location>
        <begin position="184"/>
        <end position="293"/>
    </location>
</feature>
<evidence type="ECO:0000256" key="4">
    <source>
        <dbReference type="ARBA" id="ARBA00019465"/>
    </source>
</evidence>
<dbReference type="EC" id="1.1.1.169" evidence="3 10"/>
<evidence type="ECO:0000256" key="6">
    <source>
        <dbReference type="ARBA" id="ARBA00022857"/>
    </source>
</evidence>
<comment type="similarity">
    <text evidence="2 10">Belongs to the ketopantoate reductase family.</text>
</comment>
<accession>A0ABQ6D425</accession>
<evidence type="ECO:0000256" key="1">
    <source>
        <dbReference type="ARBA" id="ARBA00004994"/>
    </source>
</evidence>
<organism evidence="13 14">
    <name type="scientific">Methylobacterium brachythecii</name>
    <dbReference type="NCBI Taxonomy" id="1176177"/>
    <lineage>
        <taxon>Bacteria</taxon>
        <taxon>Pseudomonadati</taxon>
        <taxon>Pseudomonadota</taxon>
        <taxon>Alphaproteobacteria</taxon>
        <taxon>Hyphomicrobiales</taxon>
        <taxon>Methylobacteriaceae</taxon>
        <taxon>Methylobacterium</taxon>
    </lineage>
</organism>
<name>A0ABQ6D425_9HYPH</name>
<keyword evidence="7 10" id="KW-0560">Oxidoreductase</keyword>
<dbReference type="SUPFAM" id="SSF51735">
    <property type="entry name" value="NAD(P)-binding Rossmann-fold domains"/>
    <property type="match status" value="1"/>
</dbReference>
<evidence type="ECO:0000256" key="5">
    <source>
        <dbReference type="ARBA" id="ARBA00022655"/>
    </source>
</evidence>
<evidence type="ECO:0000259" key="11">
    <source>
        <dbReference type="Pfam" id="PF02558"/>
    </source>
</evidence>
<evidence type="ECO:0000259" key="12">
    <source>
        <dbReference type="Pfam" id="PF08546"/>
    </source>
</evidence>
<evidence type="ECO:0000256" key="7">
    <source>
        <dbReference type="ARBA" id="ARBA00023002"/>
    </source>
</evidence>
<dbReference type="InterPro" id="IPR013328">
    <property type="entry name" value="6PGD_dom2"/>
</dbReference>
<dbReference type="Gene3D" id="3.40.50.720">
    <property type="entry name" value="NAD(P)-binding Rossmann-like Domain"/>
    <property type="match status" value="1"/>
</dbReference>
<keyword evidence="14" id="KW-1185">Reference proteome</keyword>
<dbReference type="InterPro" id="IPR036291">
    <property type="entry name" value="NAD(P)-bd_dom_sf"/>
</dbReference>
<evidence type="ECO:0000256" key="2">
    <source>
        <dbReference type="ARBA" id="ARBA00007870"/>
    </source>
</evidence>
<dbReference type="InterPro" id="IPR013332">
    <property type="entry name" value="KPR_N"/>
</dbReference>
<comment type="function">
    <text evidence="10">Catalyzes the NADPH-dependent reduction of ketopantoate into pantoic acid.</text>
</comment>
<protein>
    <recommendedName>
        <fullName evidence="4 10">2-dehydropantoate 2-reductase</fullName>
        <ecNumber evidence="3 10">1.1.1.169</ecNumber>
    </recommendedName>
    <alternativeName>
        <fullName evidence="8 10">Ketopantoate reductase</fullName>
    </alternativeName>
</protein>
<dbReference type="EMBL" id="BSPG01000004">
    <property type="protein sequence ID" value="GLS43375.1"/>
    <property type="molecule type" value="Genomic_DNA"/>
</dbReference>
<evidence type="ECO:0000256" key="8">
    <source>
        <dbReference type="ARBA" id="ARBA00032024"/>
    </source>
</evidence>
<dbReference type="InterPro" id="IPR008927">
    <property type="entry name" value="6-PGluconate_DH-like_C_sf"/>
</dbReference>
<dbReference type="SUPFAM" id="SSF48179">
    <property type="entry name" value="6-phosphogluconate dehydrogenase C-terminal domain-like"/>
    <property type="match status" value="1"/>
</dbReference>
<dbReference type="PANTHER" id="PTHR21708:SF26">
    <property type="entry name" value="2-DEHYDROPANTOATE 2-REDUCTASE"/>
    <property type="match status" value="1"/>
</dbReference>
<feature type="domain" description="Ketopantoate reductase N-terminal" evidence="11">
    <location>
        <begin position="5"/>
        <end position="156"/>
    </location>
</feature>
<comment type="catalytic activity">
    <reaction evidence="9 10">
        <text>(R)-pantoate + NADP(+) = 2-dehydropantoate + NADPH + H(+)</text>
        <dbReference type="Rhea" id="RHEA:16233"/>
        <dbReference type="ChEBI" id="CHEBI:11561"/>
        <dbReference type="ChEBI" id="CHEBI:15378"/>
        <dbReference type="ChEBI" id="CHEBI:15980"/>
        <dbReference type="ChEBI" id="CHEBI:57783"/>
        <dbReference type="ChEBI" id="CHEBI:58349"/>
        <dbReference type="EC" id="1.1.1.169"/>
    </reaction>
</comment>
<evidence type="ECO:0000313" key="13">
    <source>
        <dbReference type="EMBL" id="GLS43375.1"/>
    </source>
</evidence>
<dbReference type="Pfam" id="PF08546">
    <property type="entry name" value="ApbA_C"/>
    <property type="match status" value="1"/>
</dbReference>
<comment type="caution">
    <text evidence="13">The sequence shown here is derived from an EMBL/GenBank/DDBJ whole genome shotgun (WGS) entry which is preliminary data.</text>
</comment>
<gene>
    <name evidence="13" type="ORF">GCM10007884_13600</name>
</gene>
<evidence type="ECO:0000313" key="14">
    <source>
        <dbReference type="Proteomes" id="UP001156881"/>
    </source>
</evidence>
<dbReference type="InterPro" id="IPR051402">
    <property type="entry name" value="KPR-Related"/>
</dbReference>
<proteinExistence type="inferred from homology"/>
<reference evidence="14" key="1">
    <citation type="journal article" date="2019" name="Int. J. Syst. Evol. Microbiol.">
        <title>The Global Catalogue of Microorganisms (GCM) 10K type strain sequencing project: providing services to taxonomists for standard genome sequencing and annotation.</title>
        <authorList>
            <consortium name="The Broad Institute Genomics Platform"/>
            <consortium name="The Broad Institute Genome Sequencing Center for Infectious Disease"/>
            <person name="Wu L."/>
            <person name="Ma J."/>
        </authorList>
    </citation>
    <scope>NUCLEOTIDE SEQUENCE [LARGE SCALE GENOMIC DNA]</scope>
    <source>
        <strain evidence="14">NBRC 107710</strain>
    </source>
</reference>
<comment type="pathway">
    <text evidence="1 10">Cofactor biosynthesis; (R)-pantothenate biosynthesis; (R)-pantoate from 3-methyl-2-oxobutanoate: step 2/2.</text>
</comment>
<dbReference type="NCBIfam" id="TIGR00745">
    <property type="entry name" value="apbA_panE"/>
    <property type="match status" value="1"/>
</dbReference>
<dbReference type="NCBIfam" id="NF005094">
    <property type="entry name" value="PRK06522.2-5"/>
    <property type="match status" value="1"/>
</dbReference>
<dbReference type="InterPro" id="IPR003710">
    <property type="entry name" value="ApbA"/>
</dbReference>
<dbReference type="Pfam" id="PF02558">
    <property type="entry name" value="ApbA"/>
    <property type="match status" value="1"/>
</dbReference>
<keyword evidence="6 10" id="KW-0521">NADP</keyword>
<evidence type="ECO:0000256" key="9">
    <source>
        <dbReference type="ARBA" id="ARBA00048793"/>
    </source>
</evidence>
<keyword evidence="5 10" id="KW-0566">Pantothenate biosynthesis</keyword>
<dbReference type="PANTHER" id="PTHR21708">
    <property type="entry name" value="PROBABLE 2-DEHYDROPANTOATE 2-REDUCTASE"/>
    <property type="match status" value="1"/>
</dbReference>
<dbReference type="Gene3D" id="1.10.1040.10">
    <property type="entry name" value="N-(1-d-carboxylethyl)-l-norvaline Dehydrogenase, domain 2"/>
    <property type="match status" value="1"/>
</dbReference>
<dbReference type="InterPro" id="IPR013752">
    <property type="entry name" value="KPA_reductase"/>
</dbReference>
<evidence type="ECO:0000256" key="10">
    <source>
        <dbReference type="RuleBase" id="RU362068"/>
    </source>
</evidence>
<sequence length="316" mass="33713">MAMRVLVVGAGATGGYFGARLVEAGRDVTFLVRKARAEKLAAEGLQVRSPVGDYKIDAPQTVTADALAGARPFDLVLLSCKAYDLDTALADVAPAVGPQTAVLPILNGMNHLDALDRKFGGERVLGGSCAIVGTMTKTGEIRQMTDLHSLTYGERDGSRSERLQAIEALMEGVRFQARSSDKVVLEMWEKWVFLATLAGSTTLMRAAIGDILAAPGGKALIECLHDECRAVAVASGYGPREKVFEGARKMLTTEGAPMTASMLRDIEGGARVEADHIIGDLIARGAKVAPDSPRPLLQLAYTGLRSYQNRREREAA</sequence>